<dbReference type="InterPro" id="IPR007421">
    <property type="entry name" value="Schlafen_AlbA_2_dom"/>
</dbReference>
<proteinExistence type="predicted"/>
<dbReference type="Gene3D" id="3.30.950.30">
    <property type="entry name" value="Schlafen, AAA domain"/>
    <property type="match status" value="1"/>
</dbReference>
<gene>
    <name evidence="2" type="ORF">SAMN05421593_4558</name>
</gene>
<accession>A0A1H6IHP3</accession>
<sequence length="358" mass="40394">MINVNEISKIIGNPENQQLEYKAVLPPARSLAQLIASFANTDGGYVILGVHSVNGIINIVGLSEDFHANPVTNKALDLLSPRPRVDYQYISVKGSRLYVVKIQKSLVAVSYEGKIFSREATKTVLVNPDLKEVNISRLKSLSQAMNDLGNYKKSSTGAKSKFLDHYSGVFNIVDDLKSILYPESESIPTTNKEGKILMRILFSSCADNFEIYLTDLLYEIYLANPSTLKSGQQVSIKEVLDCADMEEFVLYWAKKKLAKLQRGSVKGFISDNSQIKDLQVLDENNQDEIEKILQIRHLYSHRNGVVDEKFLQFFSDSFELNDEHQFSINEMLNELSYLMKIVDLIDSAAVEKYQLATL</sequence>
<organism evidence="2 3">
    <name type="scientific">Chryseobacterium culicis</name>
    <dbReference type="NCBI Taxonomy" id="680127"/>
    <lineage>
        <taxon>Bacteria</taxon>
        <taxon>Pseudomonadati</taxon>
        <taxon>Bacteroidota</taxon>
        <taxon>Flavobacteriia</taxon>
        <taxon>Flavobacteriales</taxon>
        <taxon>Weeksellaceae</taxon>
        <taxon>Chryseobacterium group</taxon>
        <taxon>Chryseobacterium</taxon>
    </lineage>
</organism>
<dbReference type="PANTHER" id="PTHR30595">
    <property type="entry name" value="GLPR-RELATED TRANSCRIPTIONAL REPRESSOR"/>
    <property type="match status" value="1"/>
</dbReference>
<dbReference type="PANTHER" id="PTHR30595:SF6">
    <property type="entry name" value="SCHLAFEN ALBA-2 DOMAIN-CONTAINING PROTEIN"/>
    <property type="match status" value="1"/>
</dbReference>
<dbReference type="Proteomes" id="UP000198561">
    <property type="component" value="Unassembled WGS sequence"/>
</dbReference>
<dbReference type="Pfam" id="PF04326">
    <property type="entry name" value="SLFN_AlbA_2"/>
    <property type="match status" value="1"/>
</dbReference>
<dbReference type="RefSeq" id="WP_089696777.1">
    <property type="nucleotide sequence ID" value="NZ_FNWQ01000009.1"/>
</dbReference>
<feature type="domain" description="Schlafen AlbA-2" evidence="1">
    <location>
        <begin position="15"/>
        <end position="123"/>
    </location>
</feature>
<evidence type="ECO:0000313" key="3">
    <source>
        <dbReference type="Proteomes" id="UP000198561"/>
    </source>
</evidence>
<dbReference type="EMBL" id="FNWQ01000009">
    <property type="protein sequence ID" value="SEH48063.1"/>
    <property type="molecule type" value="Genomic_DNA"/>
</dbReference>
<evidence type="ECO:0000259" key="1">
    <source>
        <dbReference type="Pfam" id="PF04326"/>
    </source>
</evidence>
<dbReference type="OrthoDB" id="9807907at2"/>
<dbReference type="InterPro" id="IPR038461">
    <property type="entry name" value="Schlafen_AlbA_2_dom_sf"/>
</dbReference>
<dbReference type="STRING" id="680127.SAMN05421593_4558"/>
<evidence type="ECO:0000313" key="2">
    <source>
        <dbReference type="EMBL" id="SEH48063.1"/>
    </source>
</evidence>
<dbReference type="GO" id="GO:0003677">
    <property type="term" value="F:DNA binding"/>
    <property type="evidence" value="ECO:0007669"/>
    <property type="project" value="UniProtKB-KW"/>
</dbReference>
<keyword evidence="2" id="KW-0238">DNA-binding</keyword>
<protein>
    <submittedName>
        <fullName evidence="2">Putative DNA-binding domain-containing protein</fullName>
    </submittedName>
</protein>
<dbReference type="AlphaFoldDB" id="A0A1H6IHP3"/>
<name>A0A1H6IHP3_CHRCI</name>
<reference evidence="2 3" key="1">
    <citation type="submission" date="2016-10" db="EMBL/GenBank/DDBJ databases">
        <authorList>
            <person name="de Groot N.N."/>
        </authorList>
    </citation>
    <scope>NUCLEOTIDE SEQUENCE [LARGE SCALE GENOMIC DNA]</scope>
    <source>
        <strain evidence="2 3">DSM 23031</strain>
    </source>
</reference>